<dbReference type="Pfam" id="PF02472">
    <property type="entry name" value="ExbD"/>
    <property type="match status" value="1"/>
</dbReference>
<keyword evidence="3 6" id="KW-0812">Transmembrane</keyword>
<dbReference type="GO" id="GO:0005886">
    <property type="term" value="C:plasma membrane"/>
    <property type="evidence" value="ECO:0007669"/>
    <property type="project" value="UniProtKB-SubCell"/>
</dbReference>
<dbReference type="PANTHER" id="PTHR30558:SF7">
    <property type="entry name" value="TOL-PAL SYSTEM PROTEIN TOLR"/>
    <property type="match status" value="1"/>
</dbReference>
<dbReference type="InterPro" id="IPR003400">
    <property type="entry name" value="ExbD"/>
</dbReference>
<sequence>METSCDMNVTPLIDVLLVLLIIFMAALPLTQKGVDINLPAETRSANQAQPDTSQIVLEYTADRRVSVNKQEVQLREVASRLRTIFEQRKDKTMFIAGAATLRYGEIIDIIDAAKGAGVDKVGIVTDGMRQAAGVTGGGGG</sequence>
<feature type="transmembrane region" description="Helical" evidence="6">
    <location>
        <begin position="12"/>
        <end position="29"/>
    </location>
</feature>
<proteinExistence type="predicted"/>
<accession>A0A381UKM1</accession>
<name>A0A381UKM1_9ZZZZ</name>
<protein>
    <recommendedName>
        <fullName evidence="8">Biopolymer transporter ExbD</fullName>
    </recommendedName>
</protein>
<dbReference type="Gene3D" id="3.30.420.270">
    <property type="match status" value="1"/>
</dbReference>
<evidence type="ECO:0000256" key="4">
    <source>
        <dbReference type="ARBA" id="ARBA00022989"/>
    </source>
</evidence>
<evidence type="ECO:0000256" key="2">
    <source>
        <dbReference type="ARBA" id="ARBA00022475"/>
    </source>
</evidence>
<evidence type="ECO:0000256" key="6">
    <source>
        <dbReference type="SAM" id="Phobius"/>
    </source>
</evidence>
<reference evidence="7" key="1">
    <citation type="submission" date="2018-05" db="EMBL/GenBank/DDBJ databases">
        <authorList>
            <person name="Lanie J.A."/>
            <person name="Ng W.-L."/>
            <person name="Kazmierczak K.M."/>
            <person name="Andrzejewski T.M."/>
            <person name="Davidsen T.M."/>
            <person name="Wayne K.J."/>
            <person name="Tettelin H."/>
            <person name="Glass J.I."/>
            <person name="Rusch D."/>
            <person name="Podicherti R."/>
            <person name="Tsui H.-C.T."/>
            <person name="Winkler M.E."/>
        </authorList>
    </citation>
    <scope>NUCLEOTIDE SEQUENCE</scope>
</reference>
<dbReference type="PANTHER" id="PTHR30558">
    <property type="entry name" value="EXBD MEMBRANE COMPONENT OF PMF-DRIVEN MACROMOLECULE IMPORT SYSTEM"/>
    <property type="match status" value="1"/>
</dbReference>
<evidence type="ECO:0000313" key="7">
    <source>
        <dbReference type="EMBL" id="SVA28291.1"/>
    </source>
</evidence>
<organism evidence="7">
    <name type="scientific">marine metagenome</name>
    <dbReference type="NCBI Taxonomy" id="408172"/>
    <lineage>
        <taxon>unclassified sequences</taxon>
        <taxon>metagenomes</taxon>
        <taxon>ecological metagenomes</taxon>
    </lineage>
</organism>
<dbReference type="EMBL" id="UINC01006564">
    <property type="protein sequence ID" value="SVA28291.1"/>
    <property type="molecule type" value="Genomic_DNA"/>
</dbReference>
<dbReference type="AlphaFoldDB" id="A0A381UKM1"/>
<keyword evidence="4 6" id="KW-1133">Transmembrane helix</keyword>
<comment type="subcellular location">
    <subcellularLocation>
        <location evidence="1">Cell membrane</location>
        <topology evidence="1">Single-pass membrane protein</topology>
    </subcellularLocation>
</comment>
<keyword evidence="2" id="KW-1003">Cell membrane</keyword>
<evidence type="ECO:0000256" key="1">
    <source>
        <dbReference type="ARBA" id="ARBA00004162"/>
    </source>
</evidence>
<gene>
    <name evidence="7" type="ORF">METZ01_LOCUS81145</name>
</gene>
<keyword evidence="5 6" id="KW-0472">Membrane</keyword>
<evidence type="ECO:0008006" key="8">
    <source>
        <dbReference type="Google" id="ProtNLM"/>
    </source>
</evidence>
<dbReference type="GO" id="GO:0022857">
    <property type="term" value="F:transmembrane transporter activity"/>
    <property type="evidence" value="ECO:0007669"/>
    <property type="project" value="InterPro"/>
</dbReference>
<evidence type="ECO:0000256" key="3">
    <source>
        <dbReference type="ARBA" id="ARBA00022692"/>
    </source>
</evidence>
<evidence type="ECO:0000256" key="5">
    <source>
        <dbReference type="ARBA" id="ARBA00023136"/>
    </source>
</evidence>